<dbReference type="GO" id="GO:0009254">
    <property type="term" value="P:peptidoglycan turnover"/>
    <property type="evidence" value="ECO:0007669"/>
    <property type="project" value="TreeGrafter"/>
</dbReference>
<accession>A0A1I0D3Z1</accession>
<reference evidence="6 7" key="1">
    <citation type="submission" date="2016-10" db="EMBL/GenBank/DDBJ databases">
        <authorList>
            <person name="de Groot N.N."/>
        </authorList>
    </citation>
    <scope>NUCLEOTIDE SEQUENCE [LARGE SCALE GENOMIC DNA]</scope>
    <source>
        <strain evidence="6 7">DSM 1801</strain>
    </source>
</reference>
<proteinExistence type="predicted"/>
<protein>
    <recommendedName>
        <fullName evidence="2">N-acetylmuramoyl-L-alanine amidase</fullName>
        <ecNumber evidence="2">3.5.1.28</ecNumber>
    </recommendedName>
</protein>
<dbReference type="PANTHER" id="PTHR30417:SF1">
    <property type="entry name" value="N-ACETYLMURAMOYL-L-ALANINE AMIDASE AMID"/>
    <property type="match status" value="1"/>
</dbReference>
<evidence type="ECO:0000313" key="7">
    <source>
        <dbReference type="Proteomes" id="UP000199800"/>
    </source>
</evidence>
<name>A0A1I0D3Z1_9FIRM</name>
<dbReference type="EC" id="3.5.1.28" evidence="2"/>
<sequence>MKKRKRRKTDPKECFMKICGIILFLAVIYGLLYSASEKRGNGPGIISKLFPTQKVGKPAIEEQFLTPNEYSRPGDKLRRVKGIVVHYTANPGSSAKNNRNYFEGLKDSKETYASSHFIIGLDGEIIQCIPLEEISYASNKRNIDTISIECCHQDETGKFTEETYRSLVKLAAWLCGKYNLKQDDIIRHYDVTKKICPKYFVDHEDAWDSFKDKVFDYIEAFHK</sequence>
<dbReference type="STRING" id="29364.SAMN04487772_11277"/>
<dbReference type="SUPFAM" id="SSF55846">
    <property type="entry name" value="N-acetylmuramoyl-L-alanine amidase-like"/>
    <property type="match status" value="1"/>
</dbReference>
<gene>
    <name evidence="6" type="ORF">SAMN04487772_11277</name>
</gene>
<dbReference type="EMBL" id="FOHN01000012">
    <property type="protein sequence ID" value="SET26172.1"/>
    <property type="molecule type" value="Genomic_DNA"/>
</dbReference>
<dbReference type="RefSeq" id="WP_242939712.1">
    <property type="nucleotide sequence ID" value="NZ_FOHN01000012.1"/>
</dbReference>
<evidence type="ECO:0000256" key="1">
    <source>
        <dbReference type="ARBA" id="ARBA00001561"/>
    </source>
</evidence>
<dbReference type="AlphaFoldDB" id="A0A1I0D3Z1"/>
<dbReference type="GO" id="GO:0071555">
    <property type="term" value="P:cell wall organization"/>
    <property type="evidence" value="ECO:0007669"/>
    <property type="project" value="UniProtKB-KW"/>
</dbReference>
<dbReference type="GO" id="GO:0008745">
    <property type="term" value="F:N-acetylmuramoyl-L-alanine amidase activity"/>
    <property type="evidence" value="ECO:0007669"/>
    <property type="project" value="UniProtKB-EC"/>
</dbReference>
<feature type="domain" description="N-acetylmuramoyl-L-alanine amidase" evidence="5">
    <location>
        <begin position="70"/>
        <end position="214"/>
    </location>
</feature>
<dbReference type="InterPro" id="IPR036505">
    <property type="entry name" value="Amidase/PGRP_sf"/>
</dbReference>
<keyword evidence="4" id="KW-0961">Cell wall biogenesis/degradation</keyword>
<dbReference type="Gene3D" id="3.40.80.10">
    <property type="entry name" value="Peptidoglycan recognition protein-like"/>
    <property type="match status" value="1"/>
</dbReference>
<evidence type="ECO:0000313" key="6">
    <source>
        <dbReference type="EMBL" id="SET26172.1"/>
    </source>
</evidence>
<dbReference type="Proteomes" id="UP000199800">
    <property type="component" value="Unassembled WGS sequence"/>
</dbReference>
<evidence type="ECO:0000256" key="4">
    <source>
        <dbReference type="ARBA" id="ARBA00023316"/>
    </source>
</evidence>
<dbReference type="GO" id="GO:0009253">
    <property type="term" value="P:peptidoglycan catabolic process"/>
    <property type="evidence" value="ECO:0007669"/>
    <property type="project" value="InterPro"/>
</dbReference>
<comment type="catalytic activity">
    <reaction evidence="1">
        <text>Hydrolyzes the link between N-acetylmuramoyl residues and L-amino acid residues in certain cell-wall glycopeptides.</text>
        <dbReference type="EC" id="3.5.1.28"/>
    </reaction>
</comment>
<evidence type="ECO:0000256" key="3">
    <source>
        <dbReference type="ARBA" id="ARBA00022801"/>
    </source>
</evidence>
<dbReference type="SMART" id="SM00644">
    <property type="entry name" value="Ami_2"/>
    <property type="match status" value="1"/>
</dbReference>
<dbReference type="Pfam" id="PF01510">
    <property type="entry name" value="Amidase_2"/>
    <property type="match status" value="1"/>
</dbReference>
<keyword evidence="3" id="KW-0378">Hydrolase</keyword>
<dbReference type="InterPro" id="IPR002502">
    <property type="entry name" value="Amidase_domain"/>
</dbReference>
<dbReference type="PANTHER" id="PTHR30417">
    <property type="entry name" value="N-ACETYLMURAMOYL-L-ALANINE AMIDASE AMID"/>
    <property type="match status" value="1"/>
</dbReference>
<dbReference type="CDD" id="cd06583">
    <property type="entry name" value="PGRP"/>
    <property type="match status" value="1"/>
</dbReference>
<dbReference type="InterPro" id="IPR051206">
    <property type="entry name" value="NAMLAA_amidase_2"/>
</dbReference>
<evidence type="ECO:0000256" key="2">
    <source>
        <dbReference type="ARBA" id="ARBA00011901"/>
    </source>
</evidence>
<evidence type="ECO:0000259" key="5">
    <source>
        <dbReference type="SMART" id="SM00644"/>
    </source>
</evidence>
<organism evidence="6 7">
    <name type="scientific">[Clostridium] polysaccharolyticum</name>
    <dbReference type="NCBI Taxonomy" id="29364"/>
    <lineage>
        <taxon>Bacteria</taxon>
        <taxon>Bacillati</taxon>
        <taxon>Bacillota</taxon>
        <taxon>Clostridia</taxon>
        <taxon>Lachnospirales</taxon>
        <taxon>Lachnospiraceae</taxon>
    </lineage>
</organism>
<keyword evidence="7" id="KW-1185">Reference proteome</keyword>